<protein>
    <submittedName>
        <fullName evidence="7">HP</fullName>
    </submittedName>
</protein>
<dbReference type="GO" id="GO:0019031">
    <property type="term" value="C:viral envelope"/>
    <property type="evidence" value="ECO:0007669"/>
    <property type="project" value="InterPro"/>
</dbReference>
<keyword evidence="2 6" id="KW-0812">Transmembrane</keyword>
<organism evidence="7">
    <name type="scientific">Longchuan virus</name>
    <dbReference type="NCBI Taxonomy" id="2594109"/>
    <lineage>
        <taxon>Viruses</taxon>
        <taxon>Riboviria</taxon>
        <taxon>Orthornavirae</taxon>
        <taxon>Negarnaviricota</taxon>
        <taxon>Polyploviricotina</taxon>
        <taxon>Insthoviricetes</taxon>
        <taxon>Articulavirales</taxon>
        <taxon>Orthomyxoviridae</taxon>
    </lineage>
</organism>
<dbReference type="Gene3D" id="6.10.250.3010">
    <property type="match status" value="1"/>
</dbReference>
<sequence length="511" mass="57488">MLRYLLIFGLRLITISADNACSKNGCTGPFELKFTKEHHHPIAQTSNYVMSVDNYLGTLHATIIEKTHQHLYCYNGGAWDSNTGCLGGITKEFATKEELDGKYCLIGKIPKECDEFWGSDSDICQSNDRFKSNGTTQHCFGWKGSAPFTHHVCVQDWDCHIKEAELPFTVNSNGDISFVDRTGTEFNIGHPERCYVDSNDTSLLKCSNIVFYRNLDPGFAMRGVLTIDRITVQSNATCYNSSNQEICVLVDGKYEGTTVKLKNGEGRKGQMIVTKLLGEHHHSELRKDLQKAASIGDVVGVSDNILFLMEETHYNVLSLKLVIDEMHDIIAKMLESIGKVDDELIPNILQKKGKTKWITPKIFNICPCFDAHFDGESNCQNDYLYKDGRAIKITDDNKDQCLSFPKNSVKFLELTNQSNVHIAELKFPPVSGIASDWDGWTWVANKKDSLLDSALFSENEGNKGGSIINQLTKLDPFNVSLYFKYIFSTTFLVYFNLLLSIYLLCKLNALS</sequence>
<keyword evidence="6" id="KW-1133">Transmembrane helix</keyword>
<comment type="subcellular location">
    <subcellularLocation>
        <location evidence="1">Virion membrane</location>
    </subcellularLocation>
</comment>
<keyword evidence="5" id="KW-0325">Glycoprotein</keyword>
<feature type="transmembrane region" description="Helical" evidence="6">
    <location>
        <begin position="482"/>
        <end position="505"/>
    </location>
</feature>
<evidence type="ECO:0000256" key="4">
    <source>
        <dbReference type="ARBA" id="ARBA00023136"/>
    </source>
</evidence>
<evidence type="ECO:0000256" key="1">
    <source>
        <dbReference type="ARBA" id="ARBA00004182"/>
    </source>
</evidence>
<evidence type="ECO:0000313" key="7">
    <source>
        <dbReference type="EMBL" id="QDK54866.1"/>
    </source>
</evidence>
<evidence type="ECO:0000256" key="3">
    <source>
        <dbReference type="ARBA" id="ARBA00022844"/>
    </source>
</evidence>
<evidence type="ECO:0000256" key="5">
    <source>
        <dbReference type="ARBA" id="ARBA00023180"/>
    </source>
</evidence>
<dbReference type="InterPro" id="IPR004955">
    <property type="entry name" value="Baculovirus_Gp64"/>
</dbReference>
<keyword evidence="4 6" id="KW-0472">Membrane</keyword>
<dbReference type="GO" id="GO:0055036">
    <property type="term" value="C:virion membrane"/>
    <property type="evidence" value="ECO:0007669"/>
    <property type="project" value="UniProtKB-SubCell"/>
</dbReference>
<name>A0A514YA91_9ORTO</name>
<evidence type="ECO:0000256" key="2">
    <source>
        <dbReference type="ARBA" id="ARBA00022692"/>
    </source>
</evidence>
<dbReference type="EMBL" id="MK227177">
    <property type="protein sequence ID" value="QDK54866.1"/>
    <property type="molecule type" value="Genomic_RNA"/>
</dbReference>
<evidence type="ECO:0000256" key="6">
    <source>
        <dbReference type="SAM" id="Phobius"/>
    </source>
</evidence>
<accession>A0A514YA91</accession>
<dbReference type="Pfam" id="PF03273">
    <property type="entry name" value="Baculo_gp64"/>
    <property type="match status" value="2"/>
</dbReference>
<reference evidence="7" key="1">
    <citation type="submission" date="2018-11" db="EMBL/GenBank/DDBJ databases">
        <title>Isolation and identification of a novel orthomyxo-like virus from mosquitoes in Longchuan of Guangdong province, China.</title>
        <authorList>
            <person name="Wu D."/>
            <person name="Tan Q."/>
            <person name="Li B."/>
            <person name="Liu Z."/>
            <person name="Zhang X."/>
            <person name="Zhang H."/>
        </authorList>
    </citation>
    <scope>NUCLEOTIDE SEQUENCE</scope>
    <source>
        <strain evidence="7">GD13036</strain>
    </source>
</reference>
<proteinExistence type="predicted"/>
<keyword evidence="3" id="KW-0946">Virion</keyword>
<dbReference type="GO" id="GO:0044003">
    <property type="term" value="P:symbiont-mediated perturbation of host process"/>
    <property type="evidence" value="ECO:0007669"/>
    <property type="project" value="InterPro"/>
</dbReference>